<feature type="domain" description="TGS" evidence="8">
    <location>
        <begin position="347"/>
        <end position="430"/>
    </location>
</feature>
<dbReference type="GO" id="GO:0005737">
    <property type="term" value="C:cytoplasm"/>
    <property type="evidence" value="ECO:0007669"/>
    <property type="project" value="UniProtKB-SubCell"/>
</dbReference>
<feature type="binding site" evidence="5">
    <location>
        <position position="253"/>
    </location>
    <ligand>
        <name>ATP</name>
        <dbReference type="ChEBI" id="CHEBI:30616"/>
    </ligand>
</feature>
<dbReference type="InterPro" id="IPR004396">
    <property type="entry name" value="ATPase_YchF/OLA1"/>
</dbReference>
<dbReference type="NCBIfam" id="TIGR00092">
    <property type="entry name" value="redox-regulated ATPase YchF"/>
    <property type="match status" value="1"/>
</dbReference>
<protein>
    <recommendedName>
        <fullName evidence="5">Obg-like ATPase 1</fullName>
    </recommendedName>
</protein>
<dbReference type="PROSITE" id="PS51710">
    <property type="entry name" value="G_OBG"/>
    <property type="match status" value="1"/>
</dbReference>
<feature type="coiled-coil region" evidence="6">
    <location>
        <begin position="165"/>
        <end position="192"/>
    </location>
</feature>
<dbReference type="Gene3D" id="3.40.50.300">
    <property type="entry name" value="P-loop containing nucleotide triphosphate hydrolases"/>
    <property type="match status" value="1"/>
</dbReference>
<evidence type="ECO:0000256" key="2">
    <source>
        <dbReference type="ARBA" id="ARBA00022723"/>
    </source>
</evidence>
<evidence type="ECO:0000256" key="6">
    <source>
        <dbReference type="SAM" id="Coils"/>
    </source>
</evidence>
<feature type="binding site" evidence="5">
    <location>
        <begin position="46"/>
        <end position="51"/>
    </location>
    <ligand>
        <name>ATP</name>
        <dbReference type="ChEBI" id="CHEBI:30616"/>
    </ligand>
</feature>
<dbReference type="PANTHER" id="PTHR23305:SF18">
    <property type="entry name" value="OBG-TYPE G DOMAIN-CONTAINING PROTEIN"/>
    <property type="match status" value="1"/>
</dbReference>
<keyword evidence="5" id="KW-0963">Cytoplasm</keyword>
<dbReference type="FunFam" id="3.10.20.30:FF:000001">
    <property type="entry name" value="Ribosome-binding ATPase YchF"/>
    <property type="match status" value="1"/>
</dbReference>
<dbReference type="InterPro" id="IPR004095">
    <property type="entry name" value="TGS"/>
</dbReference>
<comment type="subcellular location">
    <subcellularLocation>
        <location evidence="5">Cytoplasm</location>
    </subcellularLocation>
</comment>
<dbReference type="CDD" id="cd01900">
    <property type="entry name" value="YchF"/>
    <property type="match status" value="1"/>
</dbReference>
<comment type="function">
    <text evidence="5">Hydrolyzes ATP, and can also hydrolyze GTP with lower efficiency. Has lower affinity for GTP.</text>
</comment>
<evidence type="ECO:0000259" key="8">
    <source>
        <dbReference type="PROSITE" id="PS51880"/>
    </source>
</evidence>
<dbReference type="CDD" id="cd04867">
    <property type="entry name" value="TGS_YchF_OLA1"/>
    <property type="match status" value="1"/>
</dbReference>
<dbReference type="GO" id="GO:0046872">
    <property type="term" value="F:metal ion binding"/>
    <property type="evidence" value="ECO:0007669"/>
    <property type="project" value="UniProtKB-KW"/>
</dbReference>
<evidence type="ECO:0000256" key="5">
    <source>
        <dbReference type="HAMAP-Rule" id="MF_03167"/>
    </source>
</evidence>
<name>A0A7S0VCL2_9CHLO</name>
<dbReference type="GO" id="GO:0043023">
    <property type="term" value="F:ribosomal large subunit binding"/>
    <property type="evidence" value="ECO:0007669"/>
    <property type="project" value="UniProtKB-UniRule"/>
</dbReference>
<dbReference type="GO" id="GO:0005525">
    <property type="term" value="F:GTP binding"/>
    <property type="evidence" value="ECO:0007669"/>
    <property type="project" value="InterPro"/>
</dbReference>
<dbReference type="PRINTS" id="PR00326">
    <property type="entry name" value="GTP1OBG"/>
</dbReference>
<comment type="subunit">
    <text evidence="5">Monomer.</text>
</comment>
<dbReference type="InterPro" id="IPR012676">
    <property type="entry name" value="TGS-like"/>
</dbReference>
<dbReference type="SUPFAM" id="SSF81271">
    <property type="entry name" value="TGS-like"/>
    <property type="match status" value="1"/>
</dbReference>
<dbReference type="GO" id="GO:0016887">
    <property type="term" value="F:ATP hydrolysis activity"/>
    <property type="evidence" value="ECO:0007669"/>
    <property type="project" value="UniProtKB-UniRule"/>
</dbReference>
<feature type="domain" description="OBG-type G" evidence="7">
    <location>
        <begin position="37"/>
        <end position="305"/>
    </location>
</feature>
<gene>
    <name evidence="9" type="ORF">PPAR00522_LOCUS14641</name>
</gene>
<dbReference type="AlphaFoldDB" id="A0A7S0VCL2"/>
<proteinExistence type="inferred from homology"/>
<keyword evidence="3 5" id="KW-0547">Nucleotide-binding</keyword>
<dbReference type="PROSITE" id="PS51880">
    <property type="entry name" value="TGS"/>
    <property type="match status" value="1"/>
</dbReference>
<evidence type="ECO:0000313" key="9">
    <source>
        <dbReference type="EMBL" id="CAD8780034.1"/>
    </source>
</evidence>
<organism evidence="9">
    <name type="scientific">Polytomella parva</name>
    <dbReference type="NCBI Taxonomy" id="51329"/>
    <lineage>
        <taxon>Eukaryota</taxon>
        <taxon>Viridiplantae</taxon>
        <taxon>Chlorophyta</taxon>
        <taxon>core chlorophytes</taxon>
        <taxon>Chlorophyceae</taxon>
        <taxon>CS clade</taxon>
        <taxon>Chlamydomonadales</taxon>
        <taxon>Chlamydomonadaceae</taxon>
        <taxon>Polytomella</taxon>
    </lineage>
</organism>
<comment type="similarity">
    <text evidence="5">Belongs to the TRAFAC class OBG-HflX-like GTPase superfamily. OBG GTPase family. YchF/OLA1 subfamily.</text>
</comment>
<dbReference type="InterPro" id="IPR012675">
    <property type="entry name" value="Beta-grasp_dom_sf"/>
</dbReference>
<dbReference type="InterPro" id="IPR031167">
    <property type="entry name" value="G_OBG"/>
</dbReference>
<dbReference type="Gene3D" id="3.10.20.30">
    <property type="match status" value="1"/>
</dbReference>
<sequence>MAKMYVKGLTYFPSLMLSNSFRFSFTRSFRTSAVSGLQAGIVGLPNVGKSTLFNAIVENGKAEAANYPFCTIEPNTGVVSVPDPRLEMLSKISGSKKLLPATFEFVDIAGLVRGAASGQGLGNKFLANVREVDALCHVIRCFSDDNIVHVDGRVDSVADAEVVNTELALADLDQVERRLEKLRRNAYKKSAVNDPAAAEREAAELKALTEINKLLAVGRPARDALPILASDERLAVKGLCLLTMKPMLYVANVSETELASRGKGNLQVNALRQLAQKEGGNVVVVSARFEEELNQLPKEEAQEWIDQLKAETAAFNEEEKENLGYESSIPEVGGLNCLTRAAYRALGLRTYFTTGEVETRAWTYQDGMSAPQCAGIIHTDFEKGFIRAETVSFKHFIEFGGYRGAKEKGLVRQEGRDYIVQEGDVLNFKFSV</sequence>
<evidence type="ECO:0000256" key="4">
    <source>
        <dbReference type="ARBA" id="ARBA00022840"/>
    </source>
</evidence>
<dbReference type="PANTHER" id="PTHR23305">
    <property type="entry name" value="OBG GTPASE FAMILY"/>
    <property type="match status" value="1"/>
</dbReference>
<dbReference type="Pfam" id="PF06071">
    <property type="entry name" value="YchF-GTPase_C"/>
    <property type="match status" value="1"/>
</dbReference>
<keyword evidence="4 5" id="KW-0067">ATP-binding</keyword>
<keyword evidence="2" id="KW-0479">Metal-binding</keyword>
<comment type="cofactor">
    <cofactor evidence="1">
        <name>Mg(2+)</name>
        <dbReference type="ChEBI" id="CHEBI:18420"/>
    </cofactor>
</comment>
<dbReference type="FunFam" id="1.10.150.300:FF:000001">
    <property type="entry name" value="Ribosome-binding ATPase YchF"/>
    <property type="match status" value="1"/>
</dbReference>
<evidence type="ECO:0000259" key="7">
    <source>
        <dbReference type="PROSITE" id="PS51710"/>
    </source>
</evidence>
<dbReference type="InterPro" id="IPR027417">
    <property type="entry name" value="P-loop_NTPase"/>
</dbReference>
<dbReference type="HAMAP" id="MF_00944">
    <property type="entry name" value="YchF_OLA1_ATPase"/>
    <property type="match status" value="1"/>
</dbReference>
<reference evidence="9" key="1">
    <citation type="submission" date="2021-01" db="EMBL/GenBank/DDBJ databases">
        <authorList>
            <person name="Corre E."/>
            <person name="Pelletier E."/>
            <person name="Niang G."/>
            <person name="Scheremetjew M."/>
            <person name="Finn R."/>
            <person name="Kale V."/>
            <person name="Holt S."/>
            <person name="Cochrane G."/>
            <person name="Meng A."/>
            <person name="Brown T."/>
            <person name="Cohen L."/>
        </authorList>
    </citation>
    <scope>NUCLEOTIDE SEQUENCE</scope>
    <source>
        <strain evidence="9">SAG 63-3</strain>
    </source>
</reference>
<dbReference type="InterPro" id="IPR041706">
    <property type="entry name" value="YchF_N"/>
</dbReference>
<accession>A0A7S0VCL2</accession>
<evidence type="ECO:0000256" key="1">
    <source>
        <dbReference type="ARBA" id="ARBA00001946"/>
    </source>
</evidence>
<keyword evidence="6" id="KW-0175">Coiled coil</keyword>
<dbReference type="InterPro" id="IPR006073">
    <property type="entry name" value="GTP-bd"/>
</dbReference>
<dbReference type="SUPFAM" id="SSF52540">
    <property type="entry name" value="P-loop containing nucleoside triphosphate hydrolases"/>
    <property type="match status" value="1"/>
</dbReference>
<dbReference type="InterPro" id="IPR013029">
    <property type="entry name" value="YchF_C"/>
</dbReference>
<dbReference type="Pfam" id="PF01926">
    <property type="entry name" value="MMR_HSR1"/>
    <property type="match status" value="1"/>
</dbReference>
<dbReference type="GO" id="GO:0005524">
    <property type="term" value="F:ATP binding"/>
    <property type="evidence" value="ECO:0007669"/>
    <property type="project" value="UniProtKB-UniRule"/>
</dbReference>
<evidence type="ECO:0000256" key="3">
    <source>
        <dbReference type="ARBA" id="ARBA00022741"/>
    </source>
</evidence>
<dbReference type="InterPro" id="IPR023192">
    <property type="entry name" value="TGS-like_dom_sf"/>
</dbReference>
<dbReference type="EMBL" id="HBFM01022523">
    <property type="protein sequence ID" value="CAD8780034.1"/>
    <property type="molecule type" value="Transcribed_RNA"/>
</dbReference>
<dbReference type="Gene3D" id="1.10.150.300">
    <property type="entry name" value="TGS-like domain"/>
    <property type="match status" value="1"/>
</dbReference>
<keyword evidence="5" id="KW-0378">Hydrolase</keyword>